<keyword evidence="2" id="KW-1185">Reference proteome</keyword>
<protein>
    <submittedName>
        <fullName evidence="1">MORN repeat variant</fullName>
    </submittedName>
</protein>
<accession>A0A1H0LQU9</accession>
<dbReference type="InterPro" id="IPR011652">
    <property type="entry name" value="MORN_2"/>
</dbReference>
<dbReference type="RefSeq" id="WP_089964901.1">
    <property type="nucleotide sequence ID" value="NZ_FNJM01000001.1"/>
</dbReference>
<dbReference type="Gene3D" id="2.20.110.10">
    <property type="entry name" value="Histone H3 K4-specific methyltransferase SET7/9 N-terminal domain"/>
    <property type="match status" value="1"/>
</dbReference>
<sequence>MLEKKKYANGKDVYTYDENKLTYYYKNGKIKAEGPFENNQMEGKWIFYRESGQLWQIGNFQNSKKHGRWIRFNKENQEEYNEEFMAGKLIKAK</sequence>
<organism evidence="1 2">
    <name type="scientific">Clostridium gasigenes</name>
    <dbReference type="NCBI Taxonomy" id="94869"/>
    <lineage>
        <taxon>Bacteria</taxon>
        <taxon>Bacillati</taxon>
        <taxon>Bacillota</taxon>
        <taxon>Clostridia</taxon>
        <taxon>Eubacteriales</taxon>
        <taxon>Clostridiaceae</taxon>
        <taxon>Clostridium</taxon>
    </lineage>
</organism>
<proteinExistence type="predicted"/>
<gene>
    <name evidence="1" type="ORF">SAMN04488529_101163</name>
</gene>
<reference evidence="1 2" key="1">
    <citation type="submission" date="2016-10" db="EMBL/GenBank/DDBJ databases">
        <authorList>
            <person name="de Groot N.N."/>
        </authorList>
    </citation>
    <scope>NUCLEOTIDE SEQUENCE [LARGE SCALE GENOMIC DNA]</scope>
    <source>
        <strain evidence="1 2">DSM 12272</strain>
    </source>
</reference>
<name>A0A1H0LQU9_9CLOT</name>
<dbReference type="STRING" id="94869.SAMN04488529_101163"/>
<dbReference type="EMBL" id="FNJM01000001">
    <property type="protein sequence ID" value="SDO70376.1"/>
    <property type="molecule type" value="Genomic_DNA"/>
</dbReference>
<evidence type="ECO:0000313" key="2">
    <source>
        <dbReference type="Proteomes" id="UP000198597"/>
    </source>
</evidence>
<evidence type="ECO:0000313" key="1">
    <source>
        <dbReference type="EMBL" id="SDO70376.1"/>
    </source>
</evidence>
<dbReference type="SUPFAM" id="SSF82185">
    <property type="entry name" value="Histone H3 K4-specific methyltransferase SET7/9 N-terminal domain"/>
    <property type="match status" value="1"/>
</dbReference>
<dbReference type="OrthoDB" id="7342920at2"/>
<dbReference type="AlphaFoldDB" id="A0A1H0LQU9"/>
<dbReference type="Proteomes" id="UP000198597">
    <property type="component" value="Unassembled WGS sequence"/>
</dbReference>
<dbReference type="Pfam" id="PF07661">
    <property type="entry name" value="MORN_2"/>
    <property type="match status" value="2"/>
</dbReference>